<protein>
    <submittedName>
        <fullName evidence="2">Uncharacterized protein</fullName>
    </submittedName>
</protein>
<dbReference type="OrthoDB" id="4955186at2759"/>
<comment type="caution">
    <text evidence="2">The sequence shown here is derived from an EMBL/GenBank/DDBJ whole genome shotgun (WGS) entry which is preliminary data.</text>
</comment>
<evidence type="ECO:0000313" key="2">
    <source>
        <dbReference type="EMBL" id="TDZ26261.1"/>
    </source>
</evidence>
<dbReference type="Proteomes" id="UP000014480">
    <property type="component" value="Unassembled WGS sequence"/>
</dbReference>
<gene>
    <name evidence="2" type="ORF">Cob_v001399</name>
</gene>
<reference evidence="3" key="2">
    <citation type="journal article" date="2019" name="Mol. Plant Microbe Interact.">
        <title>Genome sequence resources for four phytopathogenic fungi from the Colletotrichum orbiculare species complex.</title>
        <authorList>
            <person name="Gan P."/>
            <person name="Tsushima A."/>
            <person name="Narusaka M."/>
            <person name="Narusaka Y."/>
            <person name="Takano Y."/>
            <person name="Kubo Y."/>
            <person name="Shirasu K."/>
        </authorList>
    </citation>
    <scope>GENOME REANNOTATION</scope>
    <source>
        <strain evidence="3">104-T / ATCC 96160 / CBS 514.97 / LARS 414 / MAFF 240422</strain>
    </source>
</reference>
<dbReference type="AlphaFoldDB" id="A0A484G7Z5"/>
<keyword evidence="3" id="KW-1185">Reference proteome</keyword>
<organism evidence="2 3">
    <name type="scientific">Colletotrichum orbiculare (strain 104-T / ATCC 96160 / CBS 514.97 / LARS 414 / MAFF 240422)</name>
    <name type="common">Cucumber anthracnose fungus</name>
    <name type="synonym">Colletotrichum lagenarium</name>
    <dbReference type="NCBI Taxonomy" id="1213857"/>
    <lineage>
        <taxon>Eukaryota</taxon>
        <taxon>Fungi</taxon>
        <taxon>Dikarya</taxon>
        <taxon>Ascomycota</taxon>
        <taxon>Pezizomycotina</taxon>
        <taxon>Sordariomycetes</taxon>
        <taxon>Hypocreomycetidae</taxon>
        <taxon>Glomerellales</taxon>
        <taxon>Glomerellaceae</taxon>
        <taxon>Colletotrichum</taxon>
        <taxon>Colletotrichum orbiculare species complex</taxon>
    </lineage>
</organism>
<accession>A0A484G7Z5</accession>
<sequence length="74" mass="7677">MVRILSATVTLLAWLASAEACSTYLQCKYSTGAHCCVLDGTRGASACPARCDGGAAWPAECISAPVGKHRTKCD</sequence>
<name>A0A484G7Z5_COLOR</name>
<keyword evidence="1" id="KW-0732">Signal</keyword>
<dbReference type="EMBL" id="AMCV02000001">
    <property type="protein sequence ID" value="TDZ26261.1"/>
    <property type="molecule type" value="Genomic_DNA"/>
</dbReference>
<reference evidence="3" key="1">
    <citation type="journal article" date="2013" name="New Phytol.">
        <title>Comparative genomic and transcriptomic analyses reveal the hemibiotrophic stage shift of Colletotrichum fungi.</title>
        <authorList>
            <person name="Gan P."/>
            <person name="Ikeda K."/>
            <person name="Irieda H."/>
            <person name="Narusaka M."/>
            <person name="O'Connell R.J."/>
            <person name="Narusaka Y."/>
            <person name="Takano Y."/>
            <person name="Kubo Y."/>
            <person name="Shirasu K."/>
        </authorList>
    </citation>
    <scope>NUCLEOTIDE SEQUENCE [LARGE SCALE GENOMIC DNA]</scope>
    <source>
        <strain evidence="3">104-T / ATCC 96160 / CBS 514.97 / LARS 414 / MAFF 240422</strain>
    </source>
</reference>
<evidence type="ECO:0000256" key="1">
    <source>
        <dbReference type="SAM" id="SignalP"/>
    </source>
</evidence>
<proteinExistence type="predicted"/>
<evidence type="ECO:0000313" key="3">
    <source>
        <dbReference type="Proteomes" id="UP000014480"/>
    </source>
</evidence>
<feature type="signal peptide" evidence="1">
    <location>
        <begin position="1"/>
        <end position="20"/>
    </location>
</feature>
<feature type="chain" id="PRO_5019754014" evidence="1">
    <location>
        <begin position="21"/>
        <end position="74"/>
    </location>
</feature>